<evidence type="ECO:0000313" key="2">
    <source>
        <dbReference type="Proteomes" id="UP000555448"/>
    </source>
</evidence>
<dbReference type="AlphaFoldDB" id="A0A7W7KDS9"/>
<comment type="caution">
    <text evidence="1">The sequence shown here is derived from an EMBL/GenBank/DDBJ whole genome shotgun (WGS) entry which is preliminary data.</text>
</comment>
<dbReference type="EMBL" id="JACHLR010000042">
    <property type="protein sequence ID" value="MBB4860999.1"/>
    <property type="molecule type" value="Genomic_DNA"/>
</dbReference>
<gene>
    <name evidence="1" type="ORF">HNO88_004345</name>
</gene>
<sequence length="40" mass="4242">MLLTDKGYDSNAMGNAAFRQKALANIASGSNGTERFAFSD</sequence>
<name>A0A7W7KDS9_9SPHN</name>
<proteinExistence type="predicted"/>
<keyword evidence="2" id="KW-1185">Reference proteome</keyword>
<reference evidence="1 2" key="1">
    <citation type="submission" date="2020-08" db="EMBL/GenBank/DDBJ databases">
        <title>Functional genomics of gut bacteria from endangered species of beetles.</title>
        <authorList>
            <person name="Carlos-Shanley C."/>
        </authorList>
    </citation>
    <scope>NUCLEOTIDE SEQUENCE [LARGE SCALE GENOMIC DNA]</scope>
    <source>
        <strain evidence="1 2">S00245</strain>
    </source>
</reference>
<organism evidence="1 2">
    <name type="scientific">Novosphingobium chloroacetimidivorans</name>
    <dbReference type="NCBI Taxonomy" id="1428314"/>
    <lineage>
        <taxon>Bacteria</taxon>
        <taxon>Pseudomonadati</taxon>
        <taxon>Pseudomonadota</taxon>
        <taxon>Alphaproteobacteria</taxon>
        <taxon>Sphingomonadales</taxon>
        <taxon>Sphingomonadaceae</taxon>
        <taxon>Novosphingobium</taxon>
    </lineage>
</organism>
<accession>A0A7W7KDS9</accession>
<protein>
    <submittedName>
        <fullName evidence="1">Uncharacterized protein</fullName>
    </submittedName>
</protein>
<dbReference type="Proteomes" id="UP000555448">
    <property type="component" value="Unassembled WGS sequence"/>
</dbReference>
<evidence type="ECO:0000313" key="1">
    <source>
        <dbReference type="EMBL" id="MBB4860999.1"/>
    </source>
</evidence>
<dbReference type="RefSeq" id="WP_376768798.1">
    <property type="nucleotide sequence ID" value="NZ_JACHLR010000042.1"/>
</dbReference>